<dbReference type="Proteomes" id="UP001596067">
    <property type="component" value="Unassembled WGS sequence"/>
</dbReference>
<dbReference type="Gene3D" id="3.90.1720.10">
    <property type="entry name" value="endopeptidase domain like (from Nostoc punctiforme)"/>
    <property type="match status" value="1"/>
</dbReference>
<keyword evidence="2" id="KW-0645">Protease</keyword>
<dbReference type="PROSITE" id="PS51935">
    <property type="entry name" value="NLPC_P60"/>
    <property type="match status" value="1"/>
</dbReference>
<proteinExistence type="inferred from homology"/>
<dbReference type="SUPFAM" id="SSF54001">
    <property type="entry name" value="Cysteine proteinases"/>
    <property type="match status" value="1"/>
</dbReference>
<dbReference type="PANTHER" id="PTHR47359:SF3">
    <property type="entry name" value="NLP_P60 DOMAIN-CONTAINING PROTEIN-RELATED"/>
    <property type="match status" value="1"/>
</dbReference>
<evidence type="ECO:0000256" key="1">
    <source>
        <dbReference type="ARBA" id="ARBA00007074"/>
    </source>
</evidence>
<evidence type="ECO:0000256" key="5">
    <source>
        <dbReference type="SAM" id="MobiDB-lite"/>
    </source>
</evidence>
<comment type="caution">
    <text evidence="7">The sequence shown here is derived from an EMBL/GenBank/DDBJ whole genome shotgun (WGS) entry which is preliminary data.</text>
</comment>
<accession>A0ABW1F4T8</accession>
<keyword evidence="8" id="KW-1185">Reference proteome</keyword>
<keyword evidence="4" id="KW-0788">Thiol protease</keyword>
<evidence type="ECO:0000313" key="8">
    <source>
        <dbReference type="Proteomes" id="UP001596067"/>
    </source>
</evidence>
<dbReference type="RefSeq" id="WP_313764599.1">
    <property type="nucleotide sequence ID" value="NZ_BAAAVH010000071.1"/>
</dbReference>
<feature type="region of interest" description="Disordered" evidence="5">
    <location>
        <begin position="221"/>
        <end position="247"/>
    </location>
</feature>
<feature type="domain" description="NlpC/P60" evidence="6">
    <location>
        <begin position="247"/>
        <end position="367"/>
    </location>
</feature>
<dbReference type="PANTHER" id="PTHR47359">
    <property type="entry name" value="PEPTIDOGLYCAN DL-ENDOPEPTIDASE CWLO"/>
    <property type="match status" value="1"/>
</dbReference>
<reference evidence="8" key="1">
    <citation type="journal article" date="2019" name="Int. J. Syst. Evol. Microbiol.">
        <title>The Global Catalogue of Microorganisms (GCM) 10K type strain sequencing project: providing services to taxonomists for standard genome sequencing and annotation.</title>
        <authorList>
            <consortium name="The Broad Institute Genomics Platform"/>
            <consortium name="The Broad Institute Genome Sequencing Center for Infectious Disease"/>
            <person name="Wu L."/>
            <person name="Ma J."/>
        </authorList>
    </citation>
    <scope>NUCLEOTIDE SEQUENCE [LARGE SCALE GENOMIC DNA]</scope>
    <source>
        <strain evidence="8">CGMCC 4.1469</strain>
    </source>
</reference>
<sequence length="367" mass="37369">MRIATGTEAGADGGIGNAFGTGSALDLPDAFAEEVERDIAALDADAALIGFEESLGSIPAIAGCGCPNCAARPRTARPAAAAGGGRIHRAVRSTCLATTVLAGAGVVGLTAGAGTAHAAPGKPGWDGSKYWFKNAKGEWRYTSHYSVYADRTGQSGGSEKTAAPGGSGTAATGTGTPAAASDGSASSGGMRQGWDGSKYWFKNAKGEWRYTGHYDVYLDRTGQSGGQGGQSGTASAPAAPADGAPSSDRYETAIDYALAQLGKPYVWGGNGPSGYDCSGLVQQAYRRAGISLPRVADDQYAATTPIGAGQLRRGDLLFWSDNGRASGIHHVGIYLGGNTFVEAPRPGKTVRVSTISPGFRPTHFGRP</sequence>
<feature type="region of interest" description="Disordered" evidence="5">
    <location>
        <begin position="153"/>
        <end position="190"/>
    </location>
</feature>
<keyword evidence="3" id="KW-0378">Hydrolase</keyword>
<dbReference type="InterPro" id="IPR000064">
    <property type="entry name" value="NLP_P60_dom"/>
</dbReference>
<gene>
    <name evidence="7" type="ORF">ACFP0N_30800</name>
</gene>
<dbReference type="Pfam" id="PF00877">
    <property type="entry name" value="NLPC_P60"/>
    <property type="match status" value="1"/>
</dbReference>
<organism evidence="7 8">
    <name type="scientific">Kitasatospora aburaviensis</name>
    <dbReference type="NCBI Taxonomy" id="67265"/>
    <lineage>
        <taxon>Bacteria</taxon>
        <taxon>Bacillati</taxon>
        <taxon>Actinomycetota</taxon>
        <taxon>Actinomycetes</taxon>
        <taxon>Kitasatosporales</taxon>
        <taxon>Streptomycetaceae</taxon>
        <taxon>Kitasatospora</taxon>
    </lineage>
</organism>
<protein>
    <submittedName>
        <fullName evidence="7">C40 family peptidase</fullName>
    </submittedName>
</protein>
<evidence type="ECO:0000256" key="4">
    <source>
        <dbReference type="ARBA" id="ARBA00022807"/>
    </source>
</evidence>
<evidence type="ECO:0000313" key="7">
    <source>
        <dbReference type="EMBL" id="MFC5889366.1"/>
    </source>
</evidence>
<evidence type="ECO:0000256" key="3">
    <source>
        <dbReference type="ARBA" id="ARBA00022801"/>
    </source>
</evidence>
<feature type="compositionally biased region" description="Low complexity" evidence="5">
    <location>
        <begin position="161"/>
        <end position="189"/>
    </location>
</feature>
<evidence type="ECO:0000259" key="6">
    <source>
        <dbReference type="PROSITE" id="PS51935"/>
    </source>
</evidence>
<dbReference type="InterPro" id="IPR051794">
    <property type="entry name" value="PG_Endopeptidase_C40"/>
</dbReference>
<feature type="compositionally biased region" description="Low complexity" evidence="5">
    <location>
        <begin position="232"/>
        <end position="247"/>
    </location>
</feature>
<dbReference type="InterPro" id="IPR038765">
    <property type="entry name" value="Papain-like_cys_pep_sf"/>
</dbReference>
<name>A0ABW1F4T8_9ACTN</name>
<dbReference type="EMBL" id="JBHSOD010000056">
    <property type="protein sequence ID" value="MFC5889366.1"/>
    <property type="molecule type" value="Genomic_DNA"/>
</dbReference>
<comment type="similarity">
    <text evidence="1">Belongs to the peptidase C40 family.</text>
</comment>
<evidence type="ECO:0000256" key="2">
    <source>
        <dbReference type="ARBA" id="ARBA00022670"/>
    </source>
</evidence>